<reference evidence="2 3" key="1">
    <citation type="submission" date="2017-04" db="EMBL/GenBank/DDBJ databases">
        <authorList>
            <person name="Afonso C.L."/>
            <person name="Miller P.J."/>
            <person name="Scott M.A."/>
            <person name="Spackman E."/>
            <person name="Goraichik I."/>
            <person name="Dimitrov K.M."/>
            <person name="Suarez D.L."/>
            <person name="Swayne D.E."/>
        </authorList>
    </citation>
    <scope>NUCLEOTIDE SEQUENCE [LARGE SCALE GENOMIC DNA]</scope>
    <source>
        <strain evidence="2 3">CGMCC 1.12708</strain>
    </source>
</reference>
<keyword evidence="2" id="KW-0808">Transferase</keyword>
<dbReference type="AlphaFoldDB" id="A0A1W1ZRF0"/>
<evidence type="ECO:0000313" key="3">
    <source>
        <dbReference type="Proteomes" id="UP000192393"/>
    </source>
</evidence>
<dbReference type="OrthoDB" id="192847at2"/>
<organism evidence="2 3">
    <name type="scientific">Moheibacter sediminis</name>
    <dbReference type="NCBI Taxonomy" id="1434700"/>
    <lineage>
        <taxon>Bacteria</taxon>
        <taxon>Pseudomonadati</taxon>
        <taxon>Bacteroidota</taxon>
        <taxon>Flavobacteriia</taxon>
        <taxon>Flavobacteriales</taxon>
        <taxon>Weeksellaceae</taxon>
        <taxon>Moheibacter</taxon>
    </lineage>
</organism>
<dbReference type="SUPFAM" id="SSF54534">
    <property type="entry name" value="FKBP-like"/>
    <property type="match status" value="1"/>
</dbReference>
<name>A0A1W1ZRF0_9FLAO</name>
<accession>A0A1W1ZRF0</accession>
<proteinExistence type="predicted"/>
<dbReference type="RefSeq" id="WP_084016769.1">
    <property type="nucleotide sequence ID" value="NZ_FWXS01000003.1"/>
</dbReference>
<dbReference type="InterPro" id="IPR001437">
    <property type="entry name" value="Tscrpt_elong_fac_GreA/B_C"/>
</dbReference>
<dbReference type="GO" id="GO:0032784">
    <property type="term" value="P:regulation of DNA-templated transcription elongation"/>
    <property type="evidence" value="ECO:0007669"/>
    <property type="project" value="InterPro"/>
</dbReference>
<dbReference type="InterPro" id="IPR036953">
    <property type="entry name" value="GreA/GreB_C_sf"/>
</dbReference>
<protein>
    <submittedName>
        <fullName evidence="2">Regulator of nucleoside diphosphate kinase</fullName>
    </submittedName>
</protein>
<evidence type="ECO:0000313" key="2">
    <source>
        <dbReference type="EMBL" id="SMC51120.1"/>
    </source>
</evidence>
<sequence length="130" mass="14840">MNLKPIILLSEYQMLREIIKRNTDANLTKDVQQLSNELDRAIVIQEQELNKKIIRINSEVEFVEEKSKRKMKIQVVLPENADFKKGKISIFAPLATALIGFSENDSVNWNMPAGETKLSILSVSNENPEI</sequence>
<dbReference type="GO" id="GO:0016301">
    <property type="term" value="F:kinase activity"/>
    <property type="evidence" value="ECO:0007669"/>
    <property type="project" value="UniProtKB-KW"/>
</dbReference>
<dbReference type="EMBL" id="FWXS01000003">
    <property type="protein sequence ID" value="SMC51120.1"/>
    <property type="molecule type" value="Genomic_DNA"/>
</dbReference>
<keyword evidence="2" id="KW-0418">Kinase</keyword>
<dbReference type="PANTHER" id="PTHR30437">
    <property type="entry name" value="TRANSCRIPTION ELONGATION FACTOR GREA"/>
    <property type="match status" value="1"/>
</dbReference>
<dbReference type="STRING" id="1434700.SAMN06296427_103184"/>
<dbReference type="PIRSF" id="PIRSF006092">
    <property type="entry name" value="GreA_GreB"/>
    <property type="match status" value="1"/>
</dbReference>
<dbReference type="GO" id="GO:0070063">
    <property type="term" value="F:RNA polymerase binding"/>
    <property type="evidence" value="ECO:0007669"/>
    <property type="project" value="InterPro"/>
</dbReference>
<dbReference type="InterPro" id="IPR023459">
    <property type="entry name" value="Tscrpt_elong_fac_GreA/B_fam"/>
</dbReference>
<keyword evidence="3" id="KW-1185">Reference proteome</keyword>
<dbReference type="GO" id="GO:0003677">
    <property type="term" value="F:DNA binding"/>
    <property type="evidence" value="ECO:0007669"/>
    <property type="project" value="InterPro"/>
</dbReference>
<dbReference type="Pfam" id="PF01272">
    <property type="entry name" value="GreA_GreB"/>
    <property type="match status" value="1"/>
</dbReference>
<feature type="domain" description="Transcription elongation factor GreA/GreB C-terminal" evidence="1">
    <location>
        <begin position="51"/>
        <end position="124"/>
    </location>
</feature>
<dbReference type="PANTHER" id="PTHR30437:SF5">
    <property type="entry name" value="REGULATOR OF NUCLEOSIDE DIPHOSPHATE KINASE"/>
    <property type="match status" value="1"/>
</dbReference>
<dbReference type="Proteomes" id="UP000192393">
    <property type="component" value="Unassembled WGS sequence"/>
</dbReference>
<gene>
    <name evidence="2" type="ORF">SAMN06296427_103184</name>
</gene>
<dbReference type="GO" id="GO:0006354">
    <property type="term" value="P:DNA-templated transcription elongation"/>
    <property type="evidence" value="ECO:0007669"/>
    <property type="project" value="TreeGrafter"/>
</dbReference>
<evidence type="ECO:0000259" key="1">
    <source>
        <dbReference type="Pfam" id="PF01272"/>
    </source>
</evidence>
<dbReference type="Gene3D" id="3.10.50.30">
    <property type="entry name" value="Transcription elongation factor, GreA/GreB, C-terminal domain"/>
    <property type="match status" value="1"/>
</dbReference>